<accession>A0ABR2KQJ0</accession>
<dbReference type="Proteomes" id="UP001470230">
    <property type="component" value="Unassembled WGS sequence"/>
</dbReference>
<protein>
    <submittedName>
        <fullName evidence="2">Uncharacterized protein</fullName>
    </submittedName>
</protein>
<name>A0ABR2KQJ0_9EUKA</name>
<feature type="transmembrane region" description="Helical" evidence="1">
    <location>
        <begin position="6"/>
        <end position="34"/>
    </location>
</feature>
<keyword evidence="3" id="KW-1185">Reference proteome</keyword>
<proteinExistence type="predicted"/>
<evidence type="ECO:0000313" key="2">
    <source>
        <dbReference type="EMBL" id="KAK8892250.1"/>
    </source>
</evidence>
<keyword evidence="1" id="KW-0812">Transmembrane</keyword>
<organism evidence="2 3">
    <name type="scientific">Tritrichomonas musculus</name>
    <dbReference type="NCBI Taxonomy" id="1915356"/>
    <lineage>
        <taxon>Eukaryota</taxon>
        <taxon>Metamonada</taxon>
        <taxon>Parabasalia</taxon>
        <taxon>Tritrichomonadida</taxon>
        <taxon>Tritrichomonadidae</taxon>
        <taxon>Tritrichomonas</taxon>
    </lineage>
</organism>
<dbReference type="PANTHER" id="PTHR43118">
    <property type="entry name" value="RHAMNOGALACTURONAN LYASE (EUROFUNG)"/>
    <property type="match status" value="1"/>
</dbReference>
<dbReference type="InterPro" id="IPR034641">
    <property type="entry name" value="RGL11"/>
</dbReference>
<reference evidence="2 3" key="1">
    <citation type="submission" date="2024-04" db="EMBL/GenBank/DDBJ databases">
        <title>Tritrichomonas musculus Genome.</title>
        <authorList>
            <person name="Alves-Ferreira E."/>
            <person name="Grigg M."/>
            <person name="Lorenzi H."/>
            <person name="Galac M."/>
        </authorList>
    </citation>
    <scope>NUCLEOTIDE SEQUENCE [LARGE SCALE GENOMIC DNA]</scope>
    <source>
        <strain evidence="2 3">EAF2021</strain>
    </source>
</reference>
<keyword evidence="1" id="KW-1133">Transmembrane helix</keyword>
<sequence>MKNLNLLWIGIGHIIQLINVQMVIIFGLLMLIGYTLNGDGTLRFELGFHEIGHGDRFYVGRFNKDDTTMMRYGIQQDNPTYLTVIITILHQVK</sequence>
<dbReference type="EMBL" id="JAPFFF010000004">
    <property type="protein sequence ID" value="KAK8892250.1"/>
    <property type="molecule type" value="Genomic_DNA"/>
</dbReference>
<comment type="caution">
    <text evidence="2">The sequence shown here is derived from an EMBL/GenBank/DDBJ whole genome shotgun (WGS) entry which is preliminary data.</text>
</comment>
<evidence type="ECO:0000313" key="3">
    <source>
        <dbReference type="Proteomes" id="UP001470230"/>
    </source>
</evidence>
<dbReference type="PANTHER" id="PTHR43118:SF1">
    <property type="entry name" value="RHAMNOGALACTURONAN LYASE (EUROFUNG)"/>
    <property type="match status" value="1"/>
</dbReference>
<gene>
    <name evidence="2" type="ORF">M9Y10_029473</name>
</gene>
<keyword evidence="1" id="KW-0472">Membrane</keyword>
<evidence type="ECO:0000256" key="1">
    <source>
        <dbReference type="SAM" id="Phobius"/>
    </source>
</evidence>